<dbReference type="FunFam" id="1.25.10.10:FF:000348">
    <property type="entry name" value="uncharacterized protein LOC106763108 isoform X2"/>
    <property type="match status" value="1"/>
</dbReference>
<evidence type="ECO:0000256" key="1">
    <source>
        <dbReference type="ARBA" id="ARBA00004123"/>
    </source>
</evidence>
<gene>
    <name evidence="6" type="ORF">HYC85_025324</name>
</gene>
<dbReference type="PANTHER" id="PTHR16056">
    <property type="entry name" value="REGULATOR OF MICROTUBULE DYNAMICS PROTEIN"/>
    <property type="match status" value="1"/>
</dbReference>
<dbReference type="Pfam" id="PF12333">
    <property type="entry name" value="Ipi1_N"/>
    <property type="match status" value="1"/>
</dbReference>
<dbReference type="EMBL" id="JACBKZ010000012">
    <property type="protein sequence ID" value="KAF5937818.1"/>
    <property type="molecule type" value="Genomic_DNA"/>
</dbReference>
<dbReference type="InterPro" id="IPR024679">
    <property type="entry name" value="Ipi1_N"/>
</dbReference>
<dbReference type="SUPFAM" id="SSF48371">
    <property type="entry name" value="ARM repeat"/>
    <property type="match status" value="1"/>
</dbReference>
<proteinExistence type="inferred from homology"/>
<dbReference type="GO" id="GO:0005634">
    <property type="term" value="C:nucleus"/>
    <property type="evidence" value="ECO:0007669"/>
    <property type="project" value="UniProtKB-SubCell"/>
</dbReference>
<feature type="region of interest" description="Disordered" evidence="4">
    <location>
        <begin position="1"/>
        <end position="37"/>
    </location>
</feature>
<keyword evidence="7" id="KW-1185">Reference proteome</keyword>
<dbReference type="Gene3D" id="1.25.10.10">
    <property type="entry name" value="Leucine-rich Repeat Variant"/>
    <property type="match status" value="1"/>
</dbReference>
<evidence type="ECO:0000313" key="6">
    <source>
        <dbReference type="EMBL" id="KAF5937818.1"/>
    </source>
</evidence>
<dbReference type="PANTHER" id="PTHR16056:SF2">
    <property type="entry name" value="TESTIS-EXPRESSED PROTEIN 10"/>
    <property type="match status" value="1"/>
</dbReference>
<accession>A0A7J7GEG1</accession>
<evidence type="ECO:0000256" key="4">
    <source>
        <dbReference type="SAM" id="MobiDB-lite"/>
    </source>
</evidence>
<dbReference type="AlphaFoldDB" id="A0A7J7GEG1"/>
<name>A0A7J7GEG1_CAMSI</name>
<dbReference type="Proteomes" id="UP000593564">
    <property type="component" value="Unassembled WGS sequence"/>
</dbReference>
<dbReference type="InterPro" id="IPR011989">
    <property type="entry name" value="ARM-like"/>
</dbReference>
<organism evidence="6 7">
    <name type="scientific">Camellia sinensis</name>
    <name type="common">Tea plant</name>
    <name type="synonym">Thea sinensis</name>
    <dbReference type="NCBI Taxonomy" id="4442"/>
    <lineage>
        <taxon>Eukaryota</taxon>
        <taxon>Viridiplantae</taxon>
        <taxon>Streptophyta</taxon>
        <taxon>Embryophyta</taxon>
        <taxon>Tracheophyta</taxon>
        <taxon>Spermatophyta</taxon>
        <taxon>Magnoliopsida</taxon>
        <taxon>eudicotyledons</taxon>
        <taxon>Gunneridae</taxon>
        <taxon>Pentapetalae</taxon>
        <taxon>asterids</taxon>
        <taxon>Ericales</taxon>
        <taxon>Theaceae</taxon>
        <taxon>Camellia</taxon>
    </lineage>
</organism>
<feature type="compositionally biased region" description="Basic residues" evidence="4">
    <location>
        <begin position="1"/>
        <end position="12"/>
    </location>
</feature>
<comment type="similarity">
    <text evidence="2">Belongs to the IPI1/TEX10 family.</text>
</comment>
<evidence type="ECO:0000313" key="7">
    <source>
        <dbReference type="Proteomes" id="UP000593564"/>
    </source>
</evidence>
<reference evidence="6 7" key="2">
    <citation type="submission" date="2020-07" db="EMBL/GenBank/DDBJ databases">
        <title>Genome assembly of wild tea tree DASZ reveals pedigree and selection history of tea varieties.</title>
        <authorList>
            <person name="Zhang W."/>
        </authorList>
    </citation>
    <scope>NUCLEOTIDE SEQUENCE [LARGE SCALE GENOMIC DNA]</scope>
    <source>
        <strain evidence="7">cv. G240</strain>
        <tissue evidence="6">Leaf</tissue>
    </source>
</reference>
<evidence type="ECO:0000259" key="5">
    <source>
        <dbReference type="Pfam" id="PF12333"/>
    </source>
</evidence>
<comment type="caution">
    <text evidence="6">The sequence shown here is derived from an EMBL/GenBank/DDBJ whole genome shotgun (WGS) entry which is preliminary data.</text>
</comment>
<sequence length="902" mass="103267">MVRPKAPRKKQQQRGVDFKKIKRKIGRKLPPPKNATNTEIKSKAIILPEQSVASEKAGLAVSKKGLTLKELLQQTSHHNSKVRKDALIGIRDIFLKYPTELRLHKLAVIEKLRERISDDDKLVRETLYQLLKSVIFPTCKEDNQGPFISLMMAYIFNAMTHLAIDVRLMAFKFFDLVVQYYPSSFSLYSEKIFQNYEDVLRKNQFYLQDKGKLKNVLAGLVHCLLLLPSSKADHDSPCEKDDAAQGILHAFEPDTPKHAAGFSVIKKKLEDLMPVLLSCFQDFIRLVHTMRHLDVQSFDCMLFILQSIDLVVRFFAYGIDNSQHELQVSMLPYEGLDATIRGQTIMPSSLKKLFDLFPLNPTHHLSGKDDDKYFAVNIIITEIFLHTTDWQCPAALLEKFLEFVACALSEEICSGTQSGKAFHEKHILSLIPFIPKLVFQVVGFWKSRILQAFTETFKSCNLESSLKWACLSAIEEMLVPRQGLKQLDASDPELLDYQITWMRELPLLLIMLDDKHPLRSRSVLSLLLRLGQCAVANTFFAQEYDNMQDSLAEFYCNCMGENDGLEPIIIFRIIEVLHSSYKAGHIQIADHISFFVTLLSCFKVYAEKSCPMLENDEISNCGISKSITRAVCSCLLQMGDYCLLFQILEKVVLDQITLNPALDNLCALLRMLVALDARPTRFSQQSIINLSNFLPGYLIDVVSCFPEDDDESRIPVLRSTRHYYFLPCYILFYRSNKLLNLVLRKMGSLVTEKSRITAIVSVVLLMHKDVKVWKILSSCKTDIDFILQSILVVQVRSETAKGLVFYVVNNKKKGKNLTSNVVHPLERLQNYWEGVFYARAAFLTLKRHFWRSRVGLLSTKLLDVYILRSSSHFLNLSGNAFLFCVLTLERHFLRSSGTTYYV</sequence>
<reference evidence="7" key="1">
    <citation type="journal article" date="2020" name="Nat. Commun.">
        <title>Genome assembly of wild tea tree DASZ reveals pedigree and selection history of tea varieties.</title>
        <authorList>
            <person name="Zhang W."/>
            <person name="Zhang Y."/>
            <person name="Qiu H."/>
            <person name="Guo Y."/>
            <person name="Wan H."/>
            <person name="Zhang X."/>
            <person name="Scossa F."/>
            <person name="Alseekh S."/>
            <person name="Zhang Q."/>
            <person name="Wang P."/>
            <person name="Xu L."/>
            <person name="Schmidt M.H."/>
            <person name="Jia X."/>
            <person name="Li D."/>
            <person name="Zhu A."/>
            <person name="Guo F."/>
            <person name="Chen W."/>
            <person name="Ni D."/>
            <person name="Usadel B."/>
            <person name="Fernie A.R."/>
            <person name="Wen W."/>
        </authorList>
    </citation>
    <scope>NUCLEOTIDE SEQUENCE [LARGE SCALE GENOMIC DNA]</scope>
    <source>
        <strain evidence="7">cv. G240</strain>
    </source>
</reference>
<dbReference type="InterPro" id="IPR016024">
    <property type="entry name" value="ARM-type_fold"/>
</dbReference>
<keyword evidence="3" id="KW-0539">Nucleus</keyword>
<comment type="subcellular location">
    <subcellularLocation>
        <location evidence="1">Nucleus</location>
    </subcellularLocation>
</comment>
<evidence type="ECO:0000256" key="2">
    <source>
        <dbReference type="ARBA" id="ARBA00006427"/>
    </source>
</evidence>
<evidence type="ECO:0000256" key="3">
    <source>
        <dbReference type="ARBA" id="ARBA00023242"/>
    </source>
</evidence>
<feature type="domain" description="Pre-rRNA-processing protein Ipi1 N-terminal" evidence="5">
    <location>
        <begin position="146"/>
        <end position="208"/>
    </location>
</feature>
<protein>
    <recommendedName>
        <fullName evidence="5">Pre-rRNA-processing protein Ipi1 N-terminal domain-containing protein</fullName>
    </recommendedName>
</protein>